<dbReference type="InterPro" id="IPR012347">
    <property type="entry name" value="Ferritin-like"/>
</dbReference>
<dbReference type="PANTHER" id="PTHR36933">
    <property type="entry name" value="SLL0788 PROTEIN"/>
    <property type="match status" value="1"/>
</dbReference>
<dbReference type="AlphaFoldDB" id="A0A0F9NRQ2"/>
<name>A0A0F9NRQ2_9ZZZZ</name>
<accession>A0A0F9NRQ2</accession>
<sequence>MTSQNQAPASLIHNGEYSDLRFVNMMAAHHAMAVSMAEVAVDKGEHKDLVDFAKSMIEDQEKEIKTLGSILDDLDGSAELATEPHPHERSMFGMDSAKELEQKSPFDKAFIDSQLPHHASAIEMAAVALKQSSNEDIKELSRQIIDAQSKEVGKMIDWRHSWYGEKG</sequence>
<reference evidence="2" key="1">
    <citation type="journal article" date="2015" name="Nature">
        <title>Complex archaea that bridge the gap between prokaryotes and eukaryotes.</title>
        <authorList>
            <person name="Spang A."/>
            <person name="Saw J.H."/>
            <person name="Jorgensen S.L."/>
            <person name="Zaremba-Niedzwiedzka K."/>
            <person name="Martijn J."/>
            <person name="Lind A.E."/>
            <person name="van Eijk R."/>
            <person name="Schleper C."/>
            <person name="Guy L."/>
            <person name="Ettema T.J."/>
        </authorList>
    </citation>
    <scope>NUCLEOTIDE SEQUENCE</scope>
</reference>
<comment type="caution">
    <text evidence="2">The sequence shown here is derived from an EMBL/GenBank/DDBJ whole genome shotgun (WGS) entry which is preliminary data.</text>
</comment>
<organism evidence="2">
    <name type="scientific">marine sediment metagenome</name>
    <dbReference type="NCBI Taxonomy" id="412755"/>
    <lineage>
        <taxon>unclassified sequences</taxon>
        <taxon>metagenomes</taxon>
        <taxon>ecological metagenomes</taxon>
    </lineage>
</organism>
<evidence type="ECO:0000313" key="2">
    <source>
        <dbReference type="EMBL" id="KKN20614.1"/>
    </source>
</evidence>
<evidence type="ECO:0000259" key="1">
    <source>
        <dbReference type="Pfam" id="PF03713"/>
    </source>
</evidence>
<dbReference type="PANTHER" id="PTHR36933:SF1">
    <property type="entry name" value="SLL0788 PROTEIN"/>
    <property type="match status" value="1"/>
</dbReference>
<proteinExistence type="predicted"/>
<feature type="domain" description="DUF305" evidence="1">
    <location>
        <begin position="19"/>
        <end position="158"/>
    </location>
</feature>
<protein>
    <recommendedName>
        <fullName evidence="1">DUF305 domain-containing protein</fullName>
    </recommendedName>
</protein>
<dbReference type="Gene3D" id="1.20.1260.10">
    <property type="match status" value="1"/>
</dbReference>
<dbReference type="Pfam" id="PF03713">
    <property type="entry name" value="DUF305"/>
    <property type="match status" value="1"/>
</dbReference>
<gene>
    <name evidence="2" type="ORF">LCGC14_0933650</name>
</gene>
<dbReference type="EMBL" id="LAZR01003224">
    <property type="protein sequence ID" value="KKN20614.1"/>
    <property type="molecule type" value="Genomic_DNA"/>
</dbReference>
<dbReference type="InterPro" id="IPR005183">
    <property type="entry name" value="DUF305_CopM-like"/>
</dbReference>